<comment type="caution">
    <text evidence="7">The sequence shown here is derived from an EMBL/GenBank/DDBJ whole genome shotgun (WGS) entry which is preliminary data.</text>
</comment>
<dbReference type="GO" id="GO:0003700">
    <property type="term" value="F:DNA-binding transcription factor activity"/>
    <property type="evidence" value="ECO:0007669"/>
    <property type="project" value="TreeGrafter"/>
</dbReference>
<dbReference type="SUPFAM" id="SSF48498">
    <property type="entry name" value="Tetracyclin repressor-like, C-terminal domain"/>
    <property type="match status" value="1"/>
</dbReference>
<dbReference type="AlphaFoldDB" id="A0A4S8F6K4"/>
<dbReference type="InterPro" id="IPR050109">
    <property type="entry name" value="HTH-type_TetR-like_transc_reg"/>
</dbReference>
<evidence type="ECO:0000313" key="7">
    <source>
        <dbReference type="EMBL" id="THU02521.1"/>
    </source>
</evidence>
<evidence type="ECO:0000256" key="1">
    <source>
        <dbReference type="ARBA" id="ARBA00022491"/>
    </source>
</evidence>
<keyword evidence="1" id="KW-0678">Repressor</keyword>
<dbReference type="PROSITE" id="PS50977">
    <property type="entry name" value="HTH_TETR_2"/>
    <property type="match status" value="1"/>
</dbReference>
<dbReference type="RefSeq" id="WP_136573141.1">
    <property type="nucleotide sequence ID" value="NZ_STFG01000006.1"/>
</dbReference>
<evidence type="ECO:0000256" key="5">
    <source>
        <dbReference type="PROSITE-ProRule" id="PRU00335"/>
    </source>
</evidence>
<evidence type="ECO:0000259" key="6">
    <source>
        <dbReference type="PROSITE" id="PS50977"/>
    </source>
</evidence>
<dbReference type="PANTHER" id="PTHR30055:SF240">
    <property type="entry name" value="HTH-TYPE TRANSCRIPTIONAL REGULATOR ACRR"/>
    <property type="match status" value="1"/>
</dbReference>
<protein>
    <submittedName>
        <fullName evidence="7">TetR family transcriptional regulator</fullName>
    </submittedName>
</protein>
<dbReference type="EMBL" id="STFG01000006">
    <property type="protein sequence ID" value="THU02521.1"/>
    <property type="molecule type" value="Genomic_DNA"/>
</dbReference>
<keyword evidence="4" id="KW-0804">Transcription</keyword>
<evidence type="ECO:0000256" key="3">
    <source>
        <dbReference type="ARBA" id="ARBA00023125"/>
    </source>
</evidence>
<feature type="DNA-binding region" description="H-T-H motif" evidence="5">
    <location>
        <begin position="33"/>
        <end position="52"/>
    </location>
</feature>
<dbReference type="InterPro" id="IPR036271">
    <property type="entry name" value="Tet_transcr_reg_TetR-rel_C_sf"/>
</dbReference>
<dbReference type="Pfam" id="PF00440">
    <property type="entry name" value="TetR_N"/>
    <property type="match status" value="1"/>
</dbReference>
<reference evidence="7 8" key="1">
    <citation type="journal article" date="2015" name="Antonie Van Leeuwenhoek">
        <title>Lampropedia puyangensis sp. nov., isolated from symptomatic bark of Populus ? euramericana canker and emended description of Lampropedia hyalina (Ehrenberg 1832) Lee et al. 2004.</title>
        <authorList>
            <person name="Li Y."/>
            <person name="Wang T."/>
            <person name="Piao C.G."/>
            <person name="Wang L.F."/>
            <person name="Tian G.Z."/>
            <person name="Zhu T.H."/>
            <person name="Guo M.W."/>
        </authorList>
    </citation>
    <scope>NUCLEOTIDE SEQUENCE [LARGE SCALE GENOMIC DNA]</scope>
    <source>
        <strain evidence="7 8">2-bin</strain>
    </source>
</reference>
<evidence type="ECO:0000256" key="4">
    <source>
        <dbReference type="ARBA" id="ARBA00023163"/>
    </source>
</evidence>
<accession>A0A4S8F6K4</accession>
<dbReference type="GO" id="GO:0000976">
    <property type="term" value="F:transcription cis-regulatory region binding"/>
    <property type="evidence" value="ECO:0007669"/>
    <property type="project" value="TreeGrafter"/>
</dbReference>
<organism evidence="7 8">
    <name type="scientific">Lampropedia puyangensis</name>
    <dbReference type="NCBI Taxonomy" id="1330072"/>
    <lineage>
        <taxon>Bacteria</taxon>
        <taxon>Pseudomonadati</taxon>
        <taxon>Pseudomonadota</taxon>
        <taxon>Betaproteobacteria</taxon>
        <taxon>Burkholderiales</taxon>
        <taxon>Comamonadaceae</taxon>
        <taxon>Lampropedia</taxon>
    </lineage>
</organism>
<feature type="domain" description="HTH tetR-type" evidence="6">
    <location>
        <begin position="10"/>
        <end position="70"/>
    </location>
</feature>
<keyword evidence="3 5" id="KW-0238">DNA-binding</keyword>
<dbReference type="PANTHER" id="PTHR30055">
    <property type="entry name" value="HTH-TYPE TRANSCRIPTIONAL REGULATOR RUTR"/>
    <property type="match status" value="1"/>
</dbReference>
<proteinExistence type="predicted"/>
<dbReference type="OrthoDB" id="5816932at2"/>
<dbReference type="Pfam" id="PF08361">
    <property type="entry name" value="TetR_C_2"/>
    <property type="match status" value="1"/>
</dbReference>
<dbReference type="PRINTS" id="PR00455">
    <property type="entry name" value="HTHTETR"/>
</dbReference>
<name>A0A4S8F6K4_9BURK</name>
<sequence>MARKTKEDAQAMRNHILDAAERLFDSQGVSRTTLQAIANDVGATRGAVYWHFKDKADLFNAMMARIEWPMDKEALCRQDPESELHKIPPLVSLRNVVLDCLGTIANNDQVRRLLNICHYQIELTEDMYAVRQRMLQAHDDFYERHLQAFSHPHITPHLQHGMTAHFMASTLQNAVLGLIATWLLDPQAFDLVSTGDSMMDLILRGAGLDPQWARLDATT</sequence>
<gene>
    <name evidence="7" type="ORF">E9531_07520</name>
</gene>
<keyword evidence="2" id="KW-0805">Transcription regulation</keyword>
<dbReference type="PROSITE" id="PS01081">
    <property type="entry name" value="HTH_TETR_1"/>
    <property type="match status" value="1"/>
</dbReference>
<dbReference type="Proteomes" id="UP000308917">
    <property type="component" value="Unassembled WGS sequence"/>
</dbReference>
<dbReference type="InterPro" id="IPR001647">
    <property type="entry name" value="HTH_TetR"/>
</dbReference>
<dbReference type="SUPFAM" id="SSF46689">
    <property type="entry name" value="Homeodomain-like"/>
    <property type="match status" value="1"/>
</dbReference>
<dbReference type="Gene3D" id="1.10.357.10">
    <property type="entry name" value="Tetracycline Repressor, domain 2"/>
    <property type="match status" value="1"/>
</dbReference>
<keyword evidence="8" id="KW-1185">Reference proteome</keyword>
<dbReference type="InterPro" id="IPR009057">
    <property type="entry name" value="Homeodomain-like_sf"/>
</dbReference>
<evidence type="ECO:0000313" key="8">
    <source>
        <dbReference type="Proteomes" id="UP000308917"/>
    </source>
</evidence>
<dbReference type="InterPro" id="IPR013572">
    <property type="entry name" value="Tscrpt_reg_MAATS_C"/>
</dbReference>
<dbReference type="InterPro" id="IPR023772">
    <property type="entry name" value="DNA-bd_HTH_TetR-type_CS"/>
</dbReference>
<evidence type="ECO:0000256" key="2">
    <source>
        <dbReference type="ARBA" id="ARBA00023015"/>
    </source>
</evidence>